<organism evidence="1 2">
    <name type="scientific">Ceratopteris richardii</name>
    <name type="common">Triangle waterfern</name>
    <dbReference type="NCBI Taxonomy" id="49495"/>
    <lineage>
        <taxon>Eukaryota</taxon>
        <taxon>Viridiplantae</taxon>
        <taxon>Streptophyta</taxon>
        <taxon>Embryophyta</taxon>
        <taxon>Tracheophyta</taxon>
        <taxon>Polypodiopsida</taxon>
        <taxon>Polypodiidae</taxon>
        <taxon>Polypodiales</taxon>
        <taxon>Pteridineae</taxon>
        <taxon>Pteridaceae</taxon>
        <taxon>Parkerioideae</taxon>
        <taxon>Ceratopteris</taxon>
    </lineage>
</organism>
<evidence type="ECO:0000313" key="1">
    <source>
        <dbReference type="EMBL" id="KAH7445576.1"/>
    </source>
</evidence>
<accession>A0A8T2VID0</accession>
<reference evidence="1" key="1">
    <citation type="submission" date="2021-08" db="EMBL/GenBank/DDBJ databases">
        <title>WGS assembly of Ceratopteris richardii.</title>
        <authorList>
            <person name="Marchant D.B."/>
            <person name="Chen G."/>
            <person name="Jenkins J."/>
            <person name="Shu S."/>
            <person name="Leebens-Mack J."/>
            <person name="Grimwood J."/>
            <person name="Schmutz J."/>
            <person name="Soltis P."/>
            <person name="Soltis D."/>
            <person name="Chen Z.-H."/>
        </authorList>
    </citation>
    <scope>NUCLEOTIDE SEQUENCE</scope>
    <source>
        <strain evidence="1">Whitten #5841</strain>
        <tissue evidence="1">Leaf</tissue>
    </source>
</reference>
<evidence type="ECO:0000313" key="2">
    <source>
        <dbReference type="Proteomes" id="UP000825935"/>
    </source>
</evidence>
<dbReference type="OrthoDB" id="1920453at2759"/>
<comment type="caution">
    <text evidence="1">The sequence shown here is derived from an EMBL/GenBank/DDBJ whole genome shotgun (WGS) entry which is preliminary data.</text>
</comment>
<sequence>MYSGVQVLWQFRMLLELWPGSDLLRESLVGEKGETTWCFDFLHLQMEHEDRIDRTRRPASIYVPALGQIPTPTRPIRVLLHCRTDGYRRRALNHDAVLDFLLRNFTHLNLEVRSMDLRLRSNETNYSFVHLVTLFSQTDIAVFGPCDFWKPKGRYNETDRDLHSWLRVIVGAVYIKHDMSNPFADIIPNPERGNSTLCIDQMKGVLDFTIDLPKLGVAINSLAYPSSPGDRLTLHWLYDWGGAIPSSS</sequence>
<name>A0A8T2VID0_CERRI</name>
<dbReference type="Proteomes" id="UP000825935">
    <property type="component" value="Chromosome 1"/>
</dbReference>
<keyword evidence="2" id="KW-1185">Reference proteome</keyword>
<dbReference type="EMBL" id="CM035406">
    <property type="protein sequence ID" value="KAH7445576.1"/>
    <property type="molecule type" value="Genomic_DNA"/>
</dbReference>
<proteinExistence type="predicted"/>
<gene>
    <name evidence="1" type="ORF">KP509_01G015500</name>
</gene>
<protein>
    <submittedName>
        <fullName evidence="1">Uncharacterized protein</fullName>
    </submittedName>
</protein>
<dbReference type="AlphaFoldDB" id="A0A8T2VID0"/>